<dbReference type="AlphaFoldDB" id="A0A5D3G2G5"/>
<gene>
    <name evidence="1" type="ORF">FXO26_26065</name>
</gene>
<comment type="caution">
    <text evidence="1">The sequence shown here is derived from an EMBL/GenBank/DDBJ whole genome shotgun (WGS) entry which is preliminary data.</text>
</comment>
<evidence type="ECO:0000313" key="2">
    <source>
        <dbReference type="Proteomes" id="UP000324029"/>
    </source>
</evidence>
<evidence type="ECO:0008006" key="3">
    <source>
        <dbReference type="Google" id="ProtNLM"/>
    </source>
</evidence>
<protein>
    <recommendedName>
        <fullName evidence="3">ParB/Sulfiredoxin domain-containing protein</fullName>
    </recommendedName>
</protein>
<sequence>MNLIINNECFHCSMVIKSASTVKHHAPAASGASQHIPGVVMGVRDVTGMDSIPVSMFKKLAGGPDRNNRIFRCRSHPTKIVGKQYSLILPCQPHINMTIVEKKKNLFTSNDIIPQVKVIYIKDLLYLCGDGHHTFVAAMEAGFHIQLRLMDFGLKHTSYKSWKDIQRAPFTMQPSAITGTPMLPFNSSHIIE</sequence>
<accession>A0A5D3G2G5</accession>
<evidence type="ECO:0000313" key="1">
    <source>
        <dbReference type="EMBL" id="TYK54761.1"/>
    </source>
</evidence>
<name>A0A5D3G2G5_9PSED</name>
<proteinExistence type="predicted"/>
<dbReference type="EMBL" id="VSRO01000017">
    <property type="protein sequence ID" value="TYK54761.1"/>
    <property type="molecule type" value="Genomic_DNA"/>
</dbReference>
<dbReference type="RefSeq" id="WP_148854311.1">
    <property type="nucleotide sequence ID" value="NZ_VSRO01000017.1"/>
</dbReference>
<organism evidence="1 2">
    <name type="scientific">Pseudomonas synxantha</name>
    <dbReference type="NCBI Taxonomy" id="47883"/>
    <lineage>
        <taxon>Bacteria</taxon>
        <taxon>Pseudomonadati</taxon>
        <taxon>Pseudomonadota</taxon>
        <taxon>Gammaproteobacteria</taxon>
        <taxon>Pseudomonadales</taxon>
        <taxon>Pseudomonadaceae</taxon>
        <taxon>Pseudomonas</taxon>
    </lineage>
</organism>
<reference evidence="1 2" key="2">
    <citation type="submission" date="2019-08" db="EMBL/GenBank/DDBJ databases">
        <authorList>
            <person name="Brilhante M."/>
            <person name="Perreten V."/>
        </authorList>
    </citation>
    <scope>NUCLEOTIDE SEQUENCE [LARGE SCALE GENOMIC DNA]</scope>
    <source>
        <strain evidence="1 2">MCP106</strain>
    </source>
</reference>
<dbReference type="Proteomes" id="UP000324029">
    <property type="component" value="Unassembled WGS sequence"/>
</dbReference>
<reference evidence="1 2" key="1">
    <citation type="submission" date="2019-08" db="EMBL/GenBank/DDBJ databases">
        <title>Subclass B2 metallo-beta lactamase from Pseudomonas synxantha.</title>
        <authorList>
            <person name="Poirel L."/>
            <person name="Palmieri M."/>
            <person name="Masseron A."/>
            <person name="Perreten V."/>
            <person name="Nordman P."/>
        </authorList>
    </citation>
    <scope>NUCLEOTIDE SEQUENCE [LARGE SCALE GENOMIC DNA]</scope>
    <source>
        <strain evidence="1 2">MCP106</strain>
    </source>
</reference>